<dbReference type="EMBL" id="REGN01001943">
    <property type="protein sequence ID" value="RNA31416.1"/>
    <property type="molecule type" value="Genomic_DNA"/>
</dbReference>
<proteinExistence type="predicted"/>
<comment type="caution">
    <text evidence="2">The sequence shown here is derived from an EMBL/GenBank/DDBJ whole genome shotgun (WGS) entry which is preliminary data.</text>
</comment>
<feature type="region of interest" description="Disordered" evidence="1">
    <location>
        <begin position="1"/>
        <end position="33"/>
    </location>
</feature>
<reference evidence="2 3" key="1">
    <citation type="journal article" date="2018" name="Sci. Rep.">
        <title>Genomic signatures of local adaptation to the degree of environmental predictability in rotifers.</title>
        <authorList>
            <person name="Franch-Gras L."/>
            <person name="Hahn C."/>
            <person name="Garcia-Roger E.M."/>
            <person name="Carmona M.J."/>
            <person name="Serra M."/>
            <person name="Gomez A."/>
        </authorList>
    </citation>
    <scope>NUCLEOTIDE SEQUENCE [LARGE SCALE GENOMIC DNA]</scope>
    <source>
        <strain evidence="2">HYR1</strain>
    </source>
</reference>
<evidence type="ECO:0000313" key="2">
    <source>
        <dbReference type="EMBL" id="RNA31416.1"/>
    </source>
</evidence>
<dbReference type="AlphaFoldDB" id="A0A3M7S6J2"/>
<organism evidence="2 3">
    <name type="scientific">Brachionus plicatilis</name>
    <name type="common">Marine rotifer</name>
    <name type="synonym">Brachionus muelleri</name>
    <dbReference type="NCBI Taxonomy" id="10195"/>
    <lineage>
        <taxon>Eukaryota</taxon>
        <taxon>Metazoa</taxon>
        <taxon>Spiralia</taxon>
        <taxon>Gnathifera</taxon>
        <taxon>Rotifera</taxon>
        <taxon>Eurotatoria</taxon>
        <taxon>Monogononta</taxon>
        <taxon>Pseudotrocha</taxon>
        <taxon>Ploima</taxon>
        <taxon>Brachionidae</taxon>
        <taxon>Brachionus</taxon>
    </lineage>
</organism>
<evidence type="ECO:0000313" key="3">
    <source>
        <dbReference type="Proteomes" id="UP000276133"/>
    </source>
</evidence>
<protein>
    <submittedName>
        <fullName evidence="2">Uncharacterized protein</fullName>
    </submittedName>
</protein>
<feature type="compositionally biased region" description="Basic and acidic residues" evidence="1">
    <location>
        <begin position="1"/>
        <end position="10"/>
    </location>
</feature>
<name>A0A3M7S6J2_BRAPC</name>
<gene>
    <name evidence="2" type="ORF">BpHYR1_021567</name>
</gene>
<sequence>MEYATHELQRGPRRPGSAGGGVTLLSRRGRTAPDVRGDLSGSLVSYVQDLSLDGRRPEAKASTLTYDSSKQIVQADTDPGVVDRVGGTSGCREGCSFR</sequence>
<evidence type="ECO:0000256" key="1">
    <source>
        <dbReference type="SAM" id="MobiDB-lite"/>
    </source>
</evidence>
<dbReference type="Proteomes" id="UP000276133">
    <property type="component" value="Unassembled WGS sequence"/>
</dbReference>
<keyword evidence="3" id="KW-1185">Reference proteome</keyword>
<accession>A0A3M7S6J2</accession>